<dbReference type="PANTHER" id="PTHR11941:SF54">
    <property type="entry name" value="ENOYL-COA HYDRATASE, MITOCHONDRIAL"/>
    <property type="match status" value="1"/>
</dbReference>
<dbReference type="VEuPathDB" id="FungiDB:FOIG_09035"/>
<accession>A0A420M8R2</accession>
<dbReference type="GO" id="GO:0003824">
    <property type="term" value="F:catalytic activity"/>
    <property type="evidence" value="ECO:0007669"/>
    <property type="project" value="UniProtKB-ARBA"/>
</dbReference>
<keyword evidence="1" id="KW-0732">Signal</keyword>
<name>A0A420M8R2_FUSOX</name>
<dbReference type="VEuPathDB" id="FungiDB:FOZG_18195"/>
<dbReference type="VEuPathDB" id="FungiDB:FOXG_15215"/>
<dbReference type="EMBL" id="MRCX01000729">
    <property type="protein sequence ID" value="RKK59771.1"/>
    <property type="molecule type" value="Genomic_DNA"/>
</dbReference>
<comment type="caution">
    <text evidence="2">The sequence shown here is derived from an EMBL/GenBank/DDBJ whole genome shotgun (WGS) entry which is preliminary data.</text>
</comment>
<dbReference type="VEuPathDB" id="FungiDB:FOC1_g10002843"/>
<sequence length="294" mass="31971">MYPTWLQTLALAGLLISTTLALDLPEYRGLKTSQNARVLEITLHNPTSPINVWNHDFQTGLADIVQRLQSDNETKVVIFKSDVPGFFCAHLDLLMPGIETAAGSFVELMYNISNLPQVTIGAVDGRARGAGNELLMGLDMRFATKYETLLGQLEVATGLIPGGGGSQHLPGLIGRGLAMEYILSGKDINAQDAERIGWINKAFDTSSEMYAYIDELTSRLVLYPLAALAAAKESINLAARPPLENLLQDVASFNRRIADPIVSQLLGKSLSLTNNQSLGEVELNMGRDLPLLYT</sequence>
<dbReference type="Gene3D" id="3.90.226.10">
    <property type="entry name" value="2-enoyl-CoA Hydratase, Chain A, domain 1"/>
    <property type="match status" value="1"/>
</dbReference>
<dbReference type="SUPFAM" id="SSF52096">
    <property type="entry name" value="ClpP/crotonase"/>
    <property type="match status" value="1"/>
</dbReference>
<reference evidence="2 3" key="1">
    <citation type="journal article" date="2018" name="Sci. Rep.">
        <title>Characterisation of pathogen-specific regions and novel effector candidates in Fusarium oxysporum f. sp. cepae.</title>
        <authorList>
            <person name="Armitage A.D."/>
            <person name="Taylor A."/>
            <person name="Sobczyk M.K."/>
            <person name="Baxter L."/>
            <person name="Greenfield B.P."/>
            <person name="Bates H.J."/>
            <person name="Wilson F."/>
            <person name="Jackson A.C."/>
            <person name="Ott S."/>
            <person name="Harrison R.J."/>
            <person name="Clarkson J.P."/>
        </authorList>
    </citation>
    <scope>NUCLEOTIDE SEQUENCE [LARGE SCALE GENOMIC DNA]</scope>
    <source>
        <strain evidence="2 3">Fo_A13</strain>
    </source>
</reference>
<dbReference type="AlphaFoldDB" id="A0A420M8R2"/>
<protein>
    <recommendedName>
        <fullName evidence="4">Enoyl-CoA hydratase</fullName>
    </recommendedName>
</protein>
<dbReference type="VEuPathDB" id="FungiDB:FOC4_g10008959"/>
<proteinExistence type="predicted"/>
<gene>
    <name evidence="2" type="ORF">BFJ69_g17274</name>
</gene>
<dbReference type="InterPro" id="IPR029045">
    <property type="entry name" value="ClpP/crotonase-like_dom_sf"/>
</dbReference>
<dbReference type="PANTHER" id="PTHR11941">
    <property type="entry name" value="ENOYL-COA HYDRATASE-RELATED"/>
    <property type="match status" value="1"/>
</dbReference>
<evidence type="ECO:0000256" key="1">
    <source>
        <dbReference type="SAM" id="SignalP"/>
    </source>
</evidence>
<evidence type="ECO:0000313" key="2">
    <source>
        <dbReference type="EMBL" id="RKK59771.1"/>
    </source>
</evidence>
<evidence type="ECO:0000313" key="3">
    <source>
        <dbReference type="Proteomes" id="UP000285084"/>
    </source>
</evidence>
<organism evidence="2 3">
    <name type="scientific">Fusarium oxysporum</name>
    <name type="common">Fusarium vascular wilt</name>
    <dbReference type="NCBI Taxonomy" id="5507"/>
    <lineage>
        <taxon>Eukaryota</taxon>
        <taxon>Fungi</taxon>
        <taxon>Dikarya</taxon>
        <taxon>Ascomycota</taxon>
        <taxon>Pezizomycotina</taxon>
        <taxon>Sordariomycetes</taxon>
        <taxon>Hypocreomycetidae</taxon>
        <taxon>Hypocreales</taxon>
        <taxon>Nectriaceae</taxon>
        <taxon>Fusarium</taxon>
        <taxon>Fusarium oxysporum species complex</taxon>
    </lineage>
</organism>
<dbReference type="VEuPathDB" id="FungiDB:FOMG_16528"/>
<dbReference type="InterPro" id="IPR001753">
    <property type="entry name" value="Enoyl-CoA_hydra/iso"/>
</dbReference>
<feature type="chain" id="PRO_5019103071" description="Enoyl-CoA hydratase" evidence="1">
    <location>
        <begin position="22"/>
        <end position="294"/>
    </location>
</feature>
<dbReference type="VEuPathDB" id="FungiDB:HZS61_011310"/>
<dbReference type="GO" id="GO:0006635">
    <property type="term" value="P:fatty acid beta-oxidation"/>
    <property type="evidence" value="ECO:0007669"/>
    <property type="project" value="TreeGrafter"/>
</dbReference>
<evidence type="ECO:0008006" key="4">
    <source>
        <dbReference type="Google" id="ProtNLM"/>
    </source>
</evidence>
<dbReference type="CDD" id="cd06558">
    <property type="entry name" value="crotonase-like"/>
    <property type="match status" value="1"/>
</dbReference>
<dbReference type="Pfam" id="PF00378">
    <property type="entry name" value="ECH_1"/>
    <property type="match status" value="1"/>
</dbReference>
<dbReference type="Proteomes" id="UP000285084">
    <property type="component" value="Unassembled WGS sequence"/>
</dbReference>
<feature type="signal peptide" evidence="1">
    <location>
        <begin position="1"/>
        <end position="21"/>
    </location>
</feature>